<organism evidence="3 4">
    <name type="scientific">Flavobacterium silvaticum</name>
    <dbReference type="NCBI Taxonomy" id="1852020"/>
    <lineage>
        <taxon>Bacteria</taxon>
        <taxon>Pseudomonadati</taxon>
        <taxon>Bacteroidota</taxon>
        <taxon>Flavobacteriia</taxon>
        <taxon>Flavobacteriales</taxon>
        <taxon>Flavobacteriaceae</taxon>
        <taxon>Flavobacterium</taxon>
    </lineage>
</organism>
<dbReference type="Gene3D" id="2.40.128.110">
    <property type="entry name" value="Lipid/polyisoprenoid-binding, YceI-like"/>
    <property type="match status" value="1"/>
</dbReference>
<name>A0A972JHN2_9FLAO</name>
<proteinExistence type="predicted"/>
<dbReference type="RefSeq" id="WP_169528504.1">
    <property type="nucleotide sequence ID" value="NZ_JAAMPU010000108.1"/>
</dbReference>
<dbReference type="InterPro" id="IPR007372">
    <property type="entry name" value="Lipid/polyisoprenoid-bd_YceI"/>
</dbReference>
<dbReference type="SMART" id="SM00867">
    <property type="entry name" value="YceI"/>
    <property type="match status" value="1"/>
</dbReference>
<dbReference type="AlphaFoldDB" id="A0A972JHN2"/>
<protein>
    <submittedName>
        <fullName evidence="3">YceI family protein</fullName>
    </submittedName>
</protein>
<dbReference type="InterPro" id="IPR036761">
    <property type="entry name" value="TTHA0802/YceI-like_sf"/>
</dbReference>
<feature type="chain" id="PRO_5037685975" evidence="1">
    <location>
        <begin position="19"/>
        <end position="178"/>
    </location>
</feature>
<sequence length="178" mass="19389">MKNMIIALICGFSVLASAQKISTRSGQVNFEASMPAFEEIAAKNNTASAVLETDSGNFASLVLIKGFKFKVPLMEEHFNENYMESDKFPKATIKGTIKNFDKSKIGSAPVLFDFEGDLTIHGITKKLKTKVQLSSASGKTKLTSDFKIKPADFNIEIPSVVKSKVAENVSVLATFVLE</sequence>
<reference evidence="3" key="1">
    <citation type="submission" date="2020-02" db="EMBL/GenBank/DDBJ databases">
        <title>Flavobacterium sp. genome.</title>
        <authorList>
            <person name="Jung H.S."/>
            <person name="Baek J.H."/>
            <person name="Jeon C.O."/>
        </authorList>
    </citation>
    <scope>NUCLEOTIDE SEQUENCE</scope>
    <source>
        <strain evidence="3">SE-s28</strain>
    </source>
</reference>
<dbReference type="SUPFAM" id="SSF101874">
    <property type="entry name" value="YceI-like"/>
    <property type="match status" value="1"/>
</dbReference>
<comment type="caution">
    <text evidence="3">The sequence shown here is derived from an EMBL/GenBank/DDBJ whole genome shotgun (WGS) entry which is preliminary data.</text>
</comment>
<evidence type="ECO:0000256" key="1">
    <source>
        <dbReference type="SAM" id="SignalP"/>
    </source>
</evidence>
<dbReference type="EMBL" id="JAAMPU010000108">
    <property type="protein sequence ID" value="NMH29411.1"/>
    <property type="molecule type" value="Genomic_DNA"/>
</dbReference>
<evidence type="ECO:0000259" key="2">
    <source>
        <dbReference type="SMART" id="SM00867"/>
    </source>
</evidence>
<gene>
    <name evidence="3" type="ORF">G6047_15335</name>
</gene>
<dbReference type="Proteomes" id="UP000712080">
    <property type="component" value="Unassembled WGS sequence"/>
</dbReference>
<feature type="signal peptide" evidence="1">
    <location>
        <begin position="1"/>
        <end position="18"/>
    </location>
</feature>
<dbReference type="Pfam" id="PF04264">
    <property type="entry name" value="YceI"/>
    <property type="match status" value="1"/>
</dbReference>
<keyword evidence="4" id="KW-1185">Reference proteome</keyword>
<feature type="domain" description="Lipid/polyisoprenoid-binding YceI-like" evidence="2">
    <location>
        <begin position="18"/>
        <end position="178"/>
    </location>
</feature>
<evidence type="ECO:0000313" key="3">
    <source>
        <dbReference type="EMBL" id="NMH29411.1"/>
    </source>
</evidence>
<evidence type="ECO:0000313" key="4">
    <source>
        <dbReference type="Proteomes" id="UP000712080"/>
    </source>
</evidence>
<keyword evidence="1" id="KW-0732">Signal</keyword>
<accession>A0A972JHN2</accession>